<evidence type="ECO:0000256" key="10">
    <source>
        <dbReference type="ARBA" id="ARBA00023235"/>
    </source>
</evidence>
<dbReference type="Gene3D" id="3.10.28.10">
    <property type="entry name" value="Homing endonucleases"/>
    <property type="match status" value="1"/>
</dbReference>
<evidence type="ECO:0000259" key="16">
    <source>
        <dbReference type="PROSITE" id="PS50819"/>
    </source>
</evidence>
<feature type="domain" description="SF4 helicase" evidence="17">
    <location>
        <begin position="639"/>
        <end position="865"/>
    </location>
</feature>
<dbReference type="Gene3D" id="3.40.50.300">
    <property type="entry name" value="P-loop containing nucleotide triphosphate hydrolases"/>
    <property type="match status" value="2"/>
</dbReference>
<dbReference type="PANTHER" id="PTHR30153:SF2">
    <property type="entry name" value="REPLICATIVE DNA HELICASE"/>
    <property type="match status" value="1"/>
</dbReference>
<keyword evidence="6 14" id="KW-0378">Hydrolase</keyword>
<evidence type="ECO:0000256" key="2">
    <source>
        <dbReference type="ARBA" id="ARBA00022515"/>
    </source>
</evidence>
<dbReference type="Pfam" id="PF03796">
    <property type="entry name" value="DnaB_C"/>
    <property type="match status" value="2"/>
</dbReference>
<comment type="function">
    <text evidence="11 14">The intein is an endonuclease.</text>
</comment>
<comment type="catalytic activity">
    <reaction evidence="12 14">
        <text>ATP + H2O = ADP + phosphate + H(+)</text>
        <dbReference type="Rhea" id="RHEA:13065"/>
        <dbReference type="ChEBI" id="CHEBI:15377"/>
        <dbReference type="ChEBI" id="CHEBI:15378"/>
        <dbReference type="ChEBI" id="CHEBI:30616"/>
        <dbReference type="ChEBI" id="CHEBI:43474"/>
        <dbReference type="ChEBI" id="CHEBI:456216"/>
        <dbReference type="EC" id="5.6.2.3"/>
    </reaction>
</comment>
<reference evidence="19" key="1">
    <citation type="journal article" date="2019" name="Int. J. Syst. Evol. Microbiol.">
        <title>The Global Catalogue of Microorganisms (GCM) 10K type strain sequencing project: providing services to taxonomists for standard genome sequencing and annotation.</title>
        <authorList>
            <consortium name="The Broad Institute Genomics Platform"/>
            <consortium name="The Broad Institute Genome Sequencing Center for Infectious Disease"/>
            <person name="Wu L."/>
            <person name="Ma J."/>
        </authorList>
    </citation>
    <scope>NUCLEOTIDE SEQUENCE [LARGE SCALE GENOMIC DNA]</scope>
    <source>
        <strain evidence="19">JCM 18298</strain>
    </source>
</reference>
<dbReference type="InterPro" id="IPR007694">
    <property type="entry name" value="DNA_helicase_DnaB-like_C"/>
</dbReference>
<dbReference type="SUPFAM" id="SSF51294">
    <property type="entry name" value="Hedgehog/intein (Hint) domain"/>
    <property type="match status" value="1"/>
</dbReference>
<dbReference type="InterPro" id="IPR027417">
    <property type="entry name" value="P-loop_NTPase"/>
</dbReference>
<evidence type="ECO:0000256" key="13">
    <source>
        <dbReference type="NCBIfam" id="TIGR00665"/>
    </source>
</evidence>
<evidence type="ECO:0000259" key="17">
    <source>
        <dbReference type="PROSITE" id="PS51199"/>
    </source>
</evidence>
<evidence type="ECO:0000256" key="12">
    <source>
        <dbReference type="ARBA" id="ARBA00048954"/>
    </source>
</evidence>
<dbReference type="InterPro" id="IPR027434">
    <property type="entry name" value="Homing_endonucl"/>
</dbReference>
<dbReference type="SUPFAM" id="SSF52540">
    <property type="entry name" value="P-loop containing nucleoside triphosphate hydrolases"/>
    <property type="match status" value="2"/>
</dbReference>
<feature type="domain" description="SF4 helicase" evidence="17">
    <location>
        <begin position="196"/>
        <end position="233"/>
    </location>
</feature>
<dbReference type="InterPro" id="IPR007692">
    <property type="entry name" value="DNA_helicase_DnaB"/>
</dbReference>
<evidence type="ECO:0000256" key="15">
    <source>
        <dbReference type="SAM" id="MobiDB-lite"/>
    </source>
</evidence>
<dbReference type="EMBL" id="BAABJM010000001">
    <property type="protein sequence ID" value="GAA5046017.1"/>
    <property type="molecule type" value="Genomic_DNA"/>
</dbReference>
<evidence type="ECO:0000256" key="4">
    <source>
        <dbReference type="ARBA" id="ARBA00022737"/>
    </source>
</evidence>
<dbReference type="PROSITE" id="PS51199">
    <property type="entry name" value="SF4_HELICASE"/>
    <property type="match status" value="2"/>
</dbReference>
<dbReference type="Pfam" id="PF00772">
    <property type="entry name" value="DnaB"/>
    <property type="match status" value="1"/>
</dbReference>
<organism evidence="18 19">
    <name type="scientific">Nocardia callitridis</name>
    <dbReference type="NCBI Taxonomy" id="648753"/>
    <lineage>
        <taxon>Bacteria</taxon>
        <taxon>Bacillati</taxon>
        <taxon>Actinomycetota</taxon>
        <taxon>Actinomycetes</taxon>
        <taxon>Mycobacteriales</taxon>
        <taxon>Nocardiaceae</taxon>
        <taxon>Nocardia</taxon>
    </lineage>
</organism>
<feature type="region of interest" description="Disordered" evidence="15">
    <location>
        <begin position="1"/>
        <end position="28"/>
    </location>
</feature>
<comment type="similarity">
    <text evidence="1 14">Belongs to the helicase family. DnaB subfamily.</text>
</comment>
<proteinExistence type="inferred from homology"/>
<dbReference type="NCBIfam" id="TIGR00665">
    <property type="entry name" value="DnaB"/>
    <property type="match status" value="1"/>
</dbReference>
<evidence type="ECO:0000313" key="19">
    <source>
        <dbReference type="Proteomes" id="UP001500603"/>
    </source>
</evidence>
<dbReference type="Gene3D" id="1.10.860.10">
    <property type="entry name" value="DNAb Helicase, Chain A"/>
    <property type="match status" value="1"/>
</dbReference>
<keyword evidence="4" id="KW-0677">Repeat</keyword>
<dbReference type="SMART" id="SM00306">
    <property type="entry name" value="HintN"/>
    <property type="match status" value="1"/>
</dbReference>
<keyword evidence="9 14" id="KW-0238">DNA-binding</keyword>
<comment type="function">
    <text evidence="14">The main replicative DNA helicase, it participates in initiation and elongation during chromosome replication. Travels ahead of the DNA replisome, separating dsDNA into templates for DNA synthesis. A processive ATP-dependent 5'-3' DNA helicase it has DNA-dependent ATPase activity.</text>
</comment>
<keyword evidence="10" id="KW-0413">Isomerase</keyword>
<dbReference type="InterPro" id="IPR007693">
    <property type="entry name" value="DNA_helicase_DnaB-like_N"/>
</dbReference>
<evidence type="ECO:0000256" key="7">
    <source>
        <dbReference type="ARBA" id="ARBA00022806"/>
    </source>
</evidence>
<gene>
    <name evidence="18" type="ORF">GCM10023318_10960</name>
</gene>
<accession>A0ABP9JVZ1</accession>
<comment type="caution">
    <text evidence="18">The sequence shown here is derived from an EMBL/GenBank/DDBJ whole genome shotgun (WGS) entry which is preliminary data.</text>
</comment>
<dbReference type="SUPFAM" id="SSF55608">
    <property type="entry name" value="Homing endonucleases"/>
    <property type="match status" value="1"/>
</dbReference>
<dbReference type="PANTHER" id="PTHR30153">
    <property type="entry name" value="REPLICATIVE DNA HELICASE DNAB"/>
    <property type="match status" value="1"/>
</dbReference>
<keyword evidence="19" id="KW-1185">Reference proteome</keyword>
<keyword evidence="7 14" id="KW-0347">Helicase</keyword>
<dbReference type="CDD" id="cd00984">
    <property type="entry name" value="DnaB_C"/>
    <property type="match status" value="1"/>
</dbReference>
<dbReference type="Pfam" id="PF05204">
    <property type="entry name" value="Hom_end"/>
    <property type="match status" value="1"/>
</dbReference>
<dbReference type="SUPFAM" id="SSF48024">
    <property type="entry name" value="N-terminal domain of DnaB helicase"/>
    <property type="match status" value="1"/>
</dbReference>
<evidence type="ECO:0000256" key="9">
    <source>
        <dbReference type="ARBA" id="ARBA00023125"/>
    </source>
</evidence>
<dbReference type="PRINTS" id="PR00379">
    <property type="entry name" value="INTEIN"/>
</dbReference>
<protein>
    <recommendedName>
        <fullName evidence="13 14">Replicative DNA helicase</fullName>
        <ecNumber evidence="13 14">5.6.2.3</ecNumber>
    </recommendedName>
</protein>
<dbReference type="InterPro" id="IPR004042">
    <property type="entry name" value="Intein_endonuc_central"/>
</dbReference>
<keyword evidence="8 14" id="KW-0067">ATP-binding</keyword>
<evidence type="ECO:0000256" key="8">
    <source>
        <dbReference type="ARBA" id="ARBA00022840"/>
    </source>
</evidence>
<feature type="compositionally biased region" description="Basic and acidic residues" evidence="15">
    <location>
        <begin position="1"/>
        <end position="12"/>
    </location>
</feature>
<evidence type="ECO:0000256" key="11">
    <source>
        <dbReference type="ARBA" id="ARBA00044940"/>
    </source>
</evidence>
<dbReference type="PROSITE" id="PS50819">
    <property type="entry name" value="INTEIN_ENDONUCLEASE"/>
    <property type="match status" value="1"/>
</dbReference>
<name>A0ABP9JVZ1_9NOCA</name>
<keyword evidence="3 14" id="KW-0235">DNA replication</keyword>
<dbReference type="RefSeq" id="WP_345493912.1">
    <property type="nucleotide sequence ID" value="NZ_BAABJM010000001.1"/>
</dbReference>
<sequence>MAVVDDRGHTDYPPEPPGEDFGRQPPHDMAAEQSVLGGMLLSKDAIADVIEVLRPGDFYRPAHQAVYDTILDLYGRGEPADPVTVAAGLERRGELKRIGGAPYLVTLTQTVPTAANAGFYAEIVSEKSILRRLVEAGTRIVQYGYAGADGQDVAEVVDRAQAEVYEVTERRTTEDFMPLEELLQPTMDEIDSIASRGGISLGVPTGFTELDEVTNGLHPGQMIIVAARPGVGKALALDTPLPTPTGWTTMGEVRVGDELIDADGHPTRVVAATEVLTERACYEVEFSDGTVIVADEQHQWLTDTRASRRKTRGSAPEVRTTAQIANTLRCNTSDRRLNHSVTNAQPLDLPPAELLVPPYTLGAWLGDGTAAVAQLTTADPEIVVRIEGEGLTVVPSSSAYLRYGLVLPQEDPIAVRECVVCGKEFTPFTEEVRTCGRSCGGKARFCSAPVTPPTCPQCGGKSIGLRMCQRCRNTIGSVQARLRTIGVLGDKHIPPQYLRASEAQRRALLAGLLDTDGTVTQGGSVQFCVTNERLVHGVRELVVSLGYRCHLSTKRVAGRTEQSSTAFTLTFATDDIVFGLHRKALLHKQRRASQSTVRSSARFITDVRKVESVPVRCVEVDNADHLYLAGRAMVPTHNSTLGMDFMRSCSIRNGLPSVIFSLEMSRTEIVMRLLSAEAKIKLGDMRAGRMSDDDWTKLARRMSEISEAPLFVDDSPNLTMMEIRAKARRLKQRHDLKLVVVDYLQLMTSGKKVESRQQEVSDFSRNLKLLAKELEVPVVAISQLNRGPEQRTDKRPMVSDLRESGSLEQDADMVILLHRPDAIERDDPRGGEADLILGKHRNGPTATITVAHQLHLSRFVDMARG</sequence>
<evidence type="ECO:0000313" key="18">
    <source>
        <dbReference type="EMBL" id="GAA5046017.1"/>
    </source>
</evidence>
<feature type="domain" description="DOD-type homing endonuclease" evidence="16">
    <location>
        <begin position="360"/>
        <end position="547"/>
    </location>
</feature>
<evidence type="ECO:0000256" key="1">
    <source>
        <dbReference type="ARBA" id="ARBA00008428"/>
    </source>
</evidence>
<evidence type="ECO:0000256" key="5">
    <source>
        <dbReference type="ARBA" id="ARBA00022741"/>
    </source>
</evidence>
<dbReference type="InterPro" id="IPR003587">
    <property type="entry name" value="Hint_dom_N"/>
</dbReference>
<evidence type="ECO:0000256" key="6">
    <source>
        <dbReference type="ARBA" id="ARBA00022801"/>
    </source>
</evidence>
<dbReference type="InterPro" id="IPR036844">
    <property type="entry name" value="Hint_dom_sf"/>
</dbReference>
<evidence type="ECO:0000256" key="14">
    <source>
        <dbReference type="RuleBase" id="RU362085"/>
    </source>
</evidence>
<dbReference type="Proteomes" id="UP001500603">
    <property type="component" value="Unassembled WGS sequence"/>
</dbReference>
<dbReference type="InterPro" id="IPR036185">
    <property type="entry name" value="DNA_heli_DnaB-like_N_sf"/>
</dbReference>
<dbReference type="InterPro" id="IPR007869">
    <property type="entry name" value="Homing_endonuc_PI-Sce"/>
</dbReference>
<dbReference type="InterPro" id="IPR006142">
    <property type="entry name" value="INTEIN"/>
</dbReference>
<evidence type="ECO:0000256" key="3">
    <source>
        <dbReference type="ARBA" id="ARBA00022705"/>
    </source>
</evidence>
<keyword evidence="2 14" id="KW-0639">Primosome</keyword>
<keyword evidence="5 14" id="KW-0547">Nucleotide-binding</keyword>
<dbReference type="EC" id="5.6.2.3" evidence="13 14"/>
<dbReference type="InterPro" id="IPR016136">
    <property type="entry name" value="DNA_helicase_N/primase_C"/>
</dbReference>